<feature type="domain" description="Tryptophan synthase beta chain-like PALP" evidence="1">
    <location>
        <begin position="113"/>
        <end position="325"/>
    </location>
</feature>
<accession>A0ABR0EH49</accession>
<dbReference type="Pfam" id="PF00291">
    <property type="entry name" value="PALP"/>
    <property type="match status" value="1"/>
</dbReference>
<comment type="caution">
    <text evidence="2">The sequence shown here is derived from an EMBL/GenBank/DDBJ whole genome shotgun (WGS) entry which is preliminary data.</text>
</comment>
<organism evidence="2 3">
    <name type="scientific">Zasmidium cellare</name>
    <name type="common">Wine cellar mold</name>
    <name type="synonym">Racodium cellare</name>
    <dbReference type="NCBI Taxonomy" id="395010"/>
    <lineage>
        <taxon>Eukaryota</taxon>
        <taxon>Fungi</taxon>
        <taxon>Dikarya</taxon>
        <taxon>Ascomycota</taxon>
        <taxon>Pezizomycotina</taxon>
        <taxon>Dothideomycetes</taxon>
        <taxon>Dothideomycetidae</taxon>
        <taxon>Mycosphaerellales</taxon>
        <taxon>Mycosphaerellaceae</taxon>
        <taxon>Zasmidium</taxon>
    </lineage>
</organism>
<dbReference type="EMBL" id="JAXOVC010000006">
    <property type="protein sequence ID" value="KAK4500839.1"/>
    <property type="molecule type" value="Genomic_DNA"/>
</dbReference>
<evidence type="ECO:0000259" key="1">
    <source>
        <dbReference type="Pfam" id="PF00291"/>
    </source>
</evidence>
<dbReference type="Proteomes" id="UP001305779">
    <property type="component" value="Unassembled WGS sequence"/>
</dbReference>
<protein>
    <recommendedName>
        <fullName evidence="1">Tryptophan synthase beta chain-like PALP domain-containing protein</fullName>
    </recommendedName>
</protein>
<dbReference type="InterPro" id="IPR001926">
    <property type="entry name" value="TrpB-like_PALP"/>
</dbReference>
<evidence type="ECO:0000313" key="3">
    <source>
        <dbReference type="Proteomes" id="UP001305779"/>
    </source>
</evidence>
<gene>
    <name evidence="2" type="ORF">PRZ48_009031</name>
</gene>
<dbReference type="SUPFAM" id="SSF53686">
    <property type="entry name" value="Tryptophan synthase beta subunit-like PLP-dependent enzymes"/>
    <property type="match status" value="1"/>
</dbReference>
<keyword evidence="3" id="KW-1185">Reference proteome</keyword>
<name>A0ABR0EH49_ZASCE</name>
<evidence type="ECO:0000313" key="2">
    <source>
        <dbReference type="EMBL" id="KAK4500839.1"/>
    </source>
</evidence>
<dbReference type="Gene3D" id="3.40.50.1100">
    <property type="match status" value="2"/>
</dbReference>
<sequence>MDTAKSSAWIQGNPRSSKRYSIQVAHERLKRSPDALAALTNVACQAPKTATDAAFNVREPTLSNVRFFVKFDDNRDRRGITHAMLCLIEGVGLEEVQRAGVPSFSARYATDMSPGLYVREVAAVARTYGVKSHVLVPPNTSNDAIQELQSDGIIVTVVEDQQKPTSDPTAQALAQTGSYRFPLHNESNSINGQGTIALEMENEVAQLLATKPSPPSQAPPRLHAILSVMGNASALCGICMACEGTGTRVFGAETVADPVHAANGPNFPTIVRGEERYDFDVPMGDVPFSTFTTQGLLSAVLYAEQSIAVRASEALHQQCGIHVTPRDVAPLAVGLYSEEFHRFLRRNVGRGQVVNIGVIVQAEQGRLGAHRPATSEFFPGEDLQDGLESLFL</sequence>
<proteinExistence type="predicted"/>
<dbReference type="InterPro" id="IPR036052">
    <property type="entry name" value="TrpB-like_PALP_sf"/>
</dbReference>
<reference evidence="2 3" key="1">
    <citation type="journal article" date="2023" name="G3 (Bethesda)">
        <title>A chromosome-level genome assembly of Zasmidium syzygii isolated from banana leaves.</title>
        <authorList>
            <person name="van Westerhoven A.C."/>
            <person name="Mehrabi R."/>
            <person name="Talebi R."/>
            <person name="Steentjes M.B.F."/>
            <person name="Corcolon B."/>
            <person name="Chong P.A."/>
            <person name="Kema G.H.J."/>
            <person name="Seidl M.F."/>
        </authorList>
    </citation>
    <scope>NUCLEOTIDE SEQUENCE [LARGE SCALE GENOMIC DNA]</scope>
    <source>
        <strain evidence="2 3">P124</strain>
    </source>
</reference>